<dbReference type="EMBL" id="BOQM01000054">
    <property type="protein sequence ID" value="GIM88009.1"/>
    <property type="molecule type" value="Genomic_DNA"/>
</dbReference>
<dbReference type="GO" id="GO:0046983">
    <property type="term" value="F:protein dimerization activity"/>
    <property type="evidence" value="ECO:0007669"/>
    <property type="project" value="InterPro"/>
</dbReference>
<dbReference type="Gene3D" id="3.40.50.150">
    <property type="entry name" value="Vaccinia Virus protein VP39"/>
    <property type="match status" value="1"/>
</dbReference>
<name>A0A542XTC5_SALAC</name>
<evidence type="ECO:0000313" key="8">
    <source>
        <dbReference type="Proteomes" id="UP000315983"/>
    </source>
</evidence>
<dbReference type="InterPro" id="IPR001077">
    <property type="entry name" value="COMT_C"/>
</dbReference>
<comment type="caution">
    <text evidence="7">The sequence shown here is derived from an EMBL/GenBank/DDBJ whole genome shotgun (WGS) entry which is preliminary data.</text>
</comment>
<proteinExistence type="predicted"/>
<dbReference type="Pfam" id="PF00891">
    <property type="entry name" value="Methyltransf_2"/>
    <property type="match status" value="1"/>
</dbReference>
<protein>
    <submittedName>
        <fullName evidence="6 7">Methyltransferase</fullName>
    </submittedName>
</protein>
<evidence type="ECO:0000259" key="5">
    <source>
        <dbReference type="Pfam" id="PF08100"/>
    </source>
</evidence>
<gene>
    <name evidence="7" type="ORF">FB564_4318</name>
    <name evidence="6" type="ORF">Sar04_47450</name>
</gene>
<evidence type="ECO:0000259" key="4">
    <source>
        <dbReference type="Pfam" id="PF00891"/>
    </source>
</evidence>
<evidence type="ECO:0000256" key="2">
    <source>
        <dbReference type="ARBA" id="ARBA00022679"/>
    </source>
</evidence>
<dbReference type="InterPro" id="IPR036388">
    <property type="entry name" value="WH-like_DNA-bd_sf"/>
</dbReference>
<accession>A0A542XTC5</accession>
<reference evidence="7 8" key="1">
    <citation type="submission" date="2019-06" db="EMBL/GenBank/DDBJ databases">
        <title>Sequencing the genomes of 1000 actinobacteria strains.</title>
        <authorList>
            <person name="Klenk H.-P."/>
        </authorList>
    </citation>
    <scope>NUCLEOTIDE SEQUENCE [LARGE SCALE GENOMIC DNA]</scope>
    <source>
        <strain evidence="7 8">DSM 44819</strain>
    </source>
</reference>
<dbReference type="EMBL" id="VFOL01000001">
    <property type="protein sequence ID" value="TQL39096.1"/>
    <property type="molecule type" value="Genomic_DNA"/>
</dbReference>
<keyword evidence="1 7" id="KW-0489">Methyltransferase</keyword>
<dbReference type="CDD" id="cd02440">
    <property type="entry name" value="AdoMet_MTases"/>
    <property type="match status" value="1"/>
</dbReference>
<dbReference type="InterPro" id="IPR036390">
    <property type="entry name" value="WH_DNA-bd_sf"/>
</dbReference>
<evidence type="ECO:0000256" key="3">
    <source>
        <dbReference type="ARBA" id="ARBA00022691"/>
    </source>
</evidence>
<dbReference type="Proteomes" id="UP000315983">
    <property type="component" value="Unassembled WGS sequence"/>
</dbReference>
<evidence type="ECO:0000256" key="1">
    <source>
        <dbReference type="ARBA" id="ARBA00022603"/>
    </source>
</evidence>
<dbReference type="PROSITE" id="PS51683">
    <property type="entry name" value="SAM_OMT_II"/>
    <property type="match status" value="1"/>
</dbReference>
<evidence type="ECO:0000313" key="6">
    <source>
        <dbReference type="EMBL" id="GIM88009.1"/>
    </source>
</evidence>
<dbReference type="SUPFAM" id="SSF53335">
    <property type="entry name" value="S-adenosyl-L-methionine-dependent methyltransferases"/>
    <property type="match status" value="1"/>
</dbReference>
<dbReference type="Gene3D" id="1.10.10.10">
    <property type="entry name" value="Winged helix-like DNA-binding domain superfamily/Winged helix DNA-binding domain"/>
    <property type="match status" value="1"/>
</dbReference>
<reference evidence="6 9" key="2">
    <citation type="submission" date="2021-03" db="EMBL/GenBank/DDBJ databases">
        <title>Whole genome shotgun sequence of Salinispora arenicola NBRC 105043.</title>
        <authorList>
            <person name="Komaki H."/>
            <person name="Tamura T."/>
        </authorList>
    </citation>
    <scope>NUCLEOTIDE SEQUENCE [LARGE SCALE GENOMIC DNA]</scope>
    <source>
        <strain evidence="6 9">NBRC 105043</strain>
    </source>
</reference>
<dbReference type="GO" id="GO:0032259">
    <property type="term" value="P:methylation"/>
    <property type="evidence" value="ECO:0007669"/>
    <property type="project" value="UniProtKB-KW"/>
</dbReference>
<keyword evidence="3" id="KW-0949">S-adenosyl-L-methionine</keyword>
<sequence length="337" mass="36354">MSTPTRAAEVRPVARLADLADYIIPFSIRAACDLGIADHLTNGPCHVDELARRTGSHPRSLLRLLRALAARGIFTETSPQTFDLTPLADPLRSDHPDSLREAYPLMAGDIGAWAGFTHSLRTGAAAFDRVHGEDYWTYLAANPAESARFDASQCAVTRREIGALLPAYPWDRFGTLVDVGGGNGAFLAAILTAHPGLRGVLFDQPHVVADTDVLTSAGVQDRCQVVGGDFRRAVPAGGDGYVIKRAFYDLDDEDAAAFLRAVRSVVASDGRLLIIEPMIEPGDGFDWGKLYDVLLLTMRGGGSRSREELAALFGRTGFELTNVVRTKSLPIVEARPV</sequence>
<dbReference type="InterPro" id="IPR016461">
    <property type="entry name" value="COMT-like"/>
</dbReference>
<dbReference type="Pfam" id="PF08100">
    <property type="entry name" value="Dimerisation"/>
    <property type="match status" value="1"/>
</dbReference>
<dbReference type="PANTHER" id="PTHR43712">
    <property type="entry name" value="PUTATIVE (AFU_ORTHOLOGUE AFUA_4G14580)-RELATED"/>
    <property type="match status" value="1"/>
</dbReference>
<dbReference type="GO" id="GO:0008171">
    <property type="term" value="F:O-methyltransferase activity"/>
    <property type="evidence" value="ECO:0007669"/>
    <property type="project" value="InterPro"/>
</dbReference>
<dbReference type="GeneID" id="93773471"/>
<dbReference type="SUPFAM" id="SSF46785">
    <property type="entry name" value="Winged helix' DNA-binding domain"/>
    <property type="match status" value="1"/>
</dbReference>
<organism evidence="7 8">
    <name type="scientific">Salinispora arenicola</name>
    <dbReference type="NCBI Taxonomy" id="168697"/>
    <lineage>
        <taxon>Bacteria</taxon>
        <taxon>Bacillati</taxon>
        <taxon>Actinomycetota</taxon>
        <taxon>Actinomycetes</taxon>
        <taxon>Micromonosporales</taxon>
        <taxon>Micromonosporaceae</taxon>
        <taxon>Salinispora</taxon>
    </lineage>
</organism>
<feature type="domain" description="O-methyltransferase dimerisation" evidence="5">
    <location>
        <begin position="22"/>
        <end position="89"/>
    </location>
</feature>
<evidence type="ECO:0000313" key="9">
    <source>
        <dbReference type="Proteomes" id="UP000677457"/>
    </source>
</evidence>
<dbReference type="InterPro" id="IPR029063">
    <property type="entry name" value="SAM-dependent_MTases_sf"/>
</dbReference>
<keyword evidence="2 7" id="KW-0808">Transferase</keyword>
<dbReference type="Proteomes" id="UP000677457">
    <property type="component" value="Unassembled WGS sequence"/>
</dbReference>
<dbReference type="AlphaFoldDB" id="A0A542XTC5"/>
<dbReference type="PANTHER" id="PTHR43712:SF2">
    <property type="entry name" value="O-METHYLTRANSFERASE CICE"/>
    <property type="match status" value="1"/>
</dbReference>
<feature type="domain" description="O-methyltransferase C-terminal" evidence="4">
    <location>
        <begin position="114"/>
        <end position="319"/>
    </location>
</feature>
<dbReference type="RefSeq" id="WP_018585739.1">
    <property type="nucleotide sequence ID" value="NZ_BOQM01000054.1"/>
</dbReference>
<dbReference type="Gene3D" id="1.10.287.1350">
    <property type="match status" value="1"/>
</dbReference>
<evidence type="ECO:0000313" key="7">
    <source>
        <dbReference type="EMBL" id="TQL39096.1"/>
    </source>
</evidence>
<dbReference type="PIRSF" id="PIRSF005739">
    <property type="entry name" value="O-mtase"/>
    <property type="match status" value="1"/>
</dbReference>
<keyword evidence="9" id="KW-1185">Reference proteome</keyword>
<dbReference type="InterPro" id="IPR012967">
    <property type="entry name" value="COMT_dimerisation"/>
</dbReference>